<evidence type="ECO:0000313" key="1">
    <source>
        <dbReference type="EMBL" id="ERH48525.1"/>
    </source>
</evidence>
<dbReference type="AlphaFoldDB" id="U1S9N6"/>
<comment type="caution">
    <text evidence="1">The sequence shown here is derived from an EMBL/GenBank/DDBJ whole genome shotgun (WGS) entry which is preliminary data.</text>
</comment>
<dbReference type="EMBL" id="AVQG01000056">
    <property type="protein sequence ID" value="ERH48525.1"/>
    <property type="molecule type" value="Genomic_DNA"/>
</dbReference>
<sequence>MIEELNQKLSNAKLEDLQTAYEEQIQRAASLGEEFETIQKKLDSLVKVRRDTLDNQNRLEIQGSQLKAMEHRFIDLRETYITDIMRLEAIEEGGFLLRKFEDQPCPLCGAEPDHQHFNHLPADLELQQQSAQAEIKKIKGDLVNLMPTIQQLHAELTDIEELAKAASFKISEYDLQIQELRPMEANIRRAYQHCITIRDKADRMISLFERREIFLNRRHEIESLRIGKQVAEGLVIGISENEGKDFSKTIKTVLEEWGYPDVHSVEWDQQSYDFAVNGVPRRQNGKGVKAIFHSAFVVAFLIYCREKNLPHPGFVVLDSPLVTYRKPILYKRHGELAADEAAIAQTALDLKFYEYLASLSAIGQFLVLENNDPPASVVEIAKVTTFTGQKGNGRAGLFPPT</sequence>
<dbReference type="SUPFAM" id="SSF75712">
    <property type="entry name" value="Rad50 coiled-coil Zn hook"/>
    <property type="match status" value="1"/>
</dbReference>
<reference evidence="1 2" key="1">
    <citation type="submission" date="2013-08" db="EMBL/GenBank/DDBJ databases">
        <title>Biodegradation of aromatic compounds in biofilm forming Pseudomonas isolated from sewage sludge.</title>
        <authorList>
            <person name="Qureshi A."/>
            <person name="Ghosh S."/>
            <person name="Khardenavis A.A."/>
            <person name="Kapley A."/>
            <person name="Purohit H.J."/>
        </authorList>
    </citation>
    <scope>NUCLEOTIDE SEQUENCE [LARGE SCALE GENOMIC DNA]</scope>
    <source>
        <strain evidence="1 2">EGD-AQ6</strain>
    </source>
</reference>
<name>U1S9N6_9PSED</name>
<proteinExistence type="predicted"/>
<gene>
    <name evidence="1" type="ORF">O204_11795</name>
</gene>
<organism evidence="1 2">
    <name type="scientific">Pseudomonas simiae</name>
    <dbReference type="NCBI Taxonomy" id="321846"/>
    <lineage>
        <taxon>Bacteria</taxon>
        <taxon>Pseudomonadati</taxon>
        <taxon>Pseudomonadota</taxon>
        <taxon>Gammaproteobacteria</taxon>
        <taxon>Pseudomonadales</taxon>
        <taxon>Pseudomonadaceae</taxon>
        <taxon>Pseudomonas</taxon>
    </lineage>
</organism>
<protein>
    <submittedName>
        <fullName evidence="1">Uncharacterized protein</fullName>
    </submittedName>
</protein>
<dbReference type="PATRIC" id="fig|1390371.3.peg.4906"/>
<evidence type="ECO:0000313" key="2">
    <source>
        <dbReference type="Proteomes" id="UP000016504"/>
    </source>
</evidence>
<dbReference type="Proteomes" id="UP000016504">
    <property type="component" value="Unassembled WGS sequence"/>
</dbReference>
<accession>U1S9N6</accession>